<name>A0A2S8GQ86_9BACT</name>
<dbReference type="GO" id="GO:0016020">
    <property type="term" value="C:membrane"/>
    <property type="evidence" value="ECO:0007669"/>
    <property type="project" value="InterPro"/>
</dbReference>
<keyword evidence="5" id="KW-1133">Transmembrane helix</keyword>
<dbReference type="Proteomes" id="UP000237819">
    <property type="component" value="Unassembled WGS sequence"/>
</dbReference>
<feature type="active site" evidence="4">
    <location>
        <position position="143"/>
    </location>
</feature>
<proteinExistence type="predicted"/>
<evidence type="ECO:0000256" key="3">
    <source>
        <dbReference type="ARBA" id="ARBA00029906"/>
    </source>
</evidence>
<dbReference type="InterPro" id="IPR019533">
    <property type="entry name" value="Peptidase_S26"/>
</dbReference>
<evidence type="ECO:0000256" key="2">
    <source>
        <dbReference type="ARBA" id="ARBA00022801"/>
    </source>
</evidence>
<dbReference type="SUPFAM" id="SSF51306">
    <property type="entry name" value="LexA/Signal peptidase"/>
    <property type="match status" value="1"/>
</dbReference>
<dbReference type="AlphaFoldDB" id="A0A2S8GQ86"/>
<keyword evidence="2" id="KW-0378">Hydrolase</keyword>
<dbReference type="PROSITE" id="PS00761">
    <property type="entry name" value="SPASE_I_3"/>
    <property type="match status" value="1"/>
</dbReference>
<keyword evidence="5" id="KW-0812">Transmembrane</keyword>
<accession>A0A2S8GQ86</accession>
<evidence type="ECO:0000256" key="5">
    <source>
        <dbReference type="SAM" id="Phobius"/>
    </source>
</evidence>
<dbReference type="InterPro" id="IPR019758">
    <property type="entry name" value="Pept_S26A_signal_pept_1_CS"/>
</dbReference>
<reference evidence="6 7" key="1">
    <citation type="submission" date="2018-02" db="EMBL/GenBank/DDBJ databases">
        <title>Comparative genomes isolates from brazilian mangrove.</title>
        <authorList>
            <person name="Araujo J.E."/>
            <person name="Taketani R.G."/>
            <person name="Silva M.C.P."/>
            <person name="Loureco M.V."/>
            <person name="Andreote F.D."/>
        </authorList>
    </citation>
    <scope>NUCLEOTIDE SEQUENCE [LARGE SCALE GENOMIC DNA]</scope>
    <source>
        <strain evidence="6 7">Nap-Phe MGV</strain>
    </source>
</reference>
<evidence type="ECO:0000256" key="4">
    <source>
        <dbReference type="PIRSR" id="PIRSR600223-1"/>
    </source>
</evidence>
<dbReference type="PRINTS" id="PR00727">
    <property type="entry name" value="LEADERPTASE"/>
</dbReference>
<gene>
    <name evidence="6" type="ORF">C5Y93_08965</name>
</gene>
<dbReference type="InterPro" id="IPR036286">
    <property type="entry name" value="LexA/Signal_pep-like_sf"/>
</dbReference>
<dbReference type="EMBL" id="PUHZ01000009">
    <property type="protein sequence ID" value="PQO46589.1"/>
    <property type="molecule type" value="Genomic_DNA"/>
</dbReference>
<keyword evidence="5" id="KW-0472">Membrane</keyword>
<organism evidence="6 7">
    <name type="scientific">Blastopirellula marina</name>
    <dbReference type="NCBI Taxonomy" id="124"/>
    <lineage>
        <taxon>Bacteria</taxon>
        <taxon>Pseudomonadati</taxon>
        <taxon>Planctomycetota</taxon>
        <taxon>Planctomycetia</taxon>
        <taxon>Pirellulales</taxon>
        <taxon>Pirellulaceae</taxon>
        <taxon>Blastopirellula</taxon>
    </lineage>
</organism>
<comment type="caution">
    <text evidence="6">The sequence shown here is derived from an EMBL/GenBank/DDBJ whole genome shotgun (WGS) entry which is preliminary data.</text>
</comment>
<evidence type="ECO:0000313" key="7">
    <source>
        <dbReference type="Proteomes" id="UP000237819"/>
    </source>
</evidence>
<feature type="active site" evidence="4">
    <location>
        <position position="58"/>
    </location>
</feature>
<dbReference type="CDD" id="cd06530">
    <property type="entry name" value="S26_SPase_I"/>
    <property type="match status" value="1"/>
</dbReference>
<dbReference type="GO" id="GO:0004252">
    <property type="term" value="F:serine-type endopeptidase activity"/>
    <property type="evidence" value="ECO:0007669"/>
    <property type="project" value="InterPro"/>
</dbReference>
<sequence length="441" mass="49065">MEDRRDPQPGDCRFLARRLEESMRFAPLLVLLLVTAGVAGFRVARVVPDPIYRVASGSMAPHLSGPHVDFTCQECQFRSMLDAAVELPAEATCPNCGSTGPLTDAEILPGSALRWEAVPADQLRRFDLVVIAGPTIDTPYMVKRIAFLPGETPRIAQGELQRGGSLLRKTPREREALKLLVYDQSHPGGEFERFLSERISGSGWDIRPGSIGYVPLAERRQAGPDPLIYHHRSCLPPPSPSDRDAAPKDSYAYNHSVSRELFPANDLWLEWRFRHWKANAIVLTLRGKDSNASIRIDTSQQTVRAESAVGSVELPLEINSLQGFTARAGQCDGKLFLELERLGRHLRFPLVASEVELSAQPFAIAIEGGPAVLREPKVYRDIVWLGAQRRTDAWSLERKLSPHEIFVLGDNVPISDDSRFELGPIDVRKHLRGKVLRVVAE</sequence>
<evidence type="ECO:0000313" key="6">
    <source>
        <dbReference type="EMBL" id="PQO46589.1"/>
    </source>
</evidence>
<dbReference type="GO" id="GO:0006465">
    <property type="term" value="P:signal peptide processing"/>
    <property type="evidence" value="ECO:0007669"/>
    <property type="project" value="InterPro"/>
</dbReference>
<dbReference type="InterPro" id="IPR000223">
    <property type="entry name" value="Pept_S26A_signal_pept_1"/>
</dbReference>
<protein>
    <recommendedName>
        <fullName evidence="1">Signal peptidase I</fullName>
    </recommendedName>
    <alternativeName>
        <fullName evidence="3">Leader peptidase I</fullName>
    </alternativeName>
</protein>
<evidence type="ECO:0000256" key="1">
    <source>
        <dbReference type="ARBA" id="ARBA00019232"/>
    </source>
</evidence>
<feature type="transmembrane region" description="Helical" evidence="5">
    <location>
        <begin position="25"/>
        <end position="44"/>
    </location>
</feature>